<comment type="caution">
    <text evidence="19">The sequence shown here is derived from an EMBL/GenBank/DDBJ whole genome shotgun (WGS) entry which is preliminary data.</text>
</comment>
<dbReference type="InterPro" id="IPR036565">
    <property type="entry name" value="Mur-like_cat_sf"/>
</dbReference>
<evidence type="ECO:0000256" key="3">
    <source>
        <dbReference type="ARBA" id="ARBA00012211"/>
    </source>
</evidence>
<dbReference type="Gene3D" id="3.40.1190.10">
    <property type="entry name" value="Mur-like, catalytic domain"/>
    <property type="match status" value="1"/>
</dbReference>
<evidence type="ECO:0000256" key="6">
    <source>
        <dbReference type="ARBA" id="ARBA00022618"/>
    </source>
</evidence>
<keyword evidence="8 14" id="KW-0067">ATP-binding</keyword>
<name>A0A7C4THI3_UNCW3</name>
<dbReference type="InterPro" id="IPR050061">
    <property type="entry name" value="MurCDEF_pg_biosynth"/>
</dbReference>
<dbReference type="InterPro" id="IPR013221">
    <property type="entry name" value="Mur_ligase_cen"/>
</dbReference>
<dbReference type="PANTHER" id="PTHR43445:SF3">
    <property type="entry name" value="UDP-N-ACETYLMURAMATE--L-ALANINE LIGASE"/>
    <property type="match status" value="1"/>
</dbReference>
<comment type="catalytic activity">
    <reaction evidence="13 14">
        <text>UDP-N-acetyl-alpha-D-muramate + L-alanine + ATP = UDP-N-acetyl-alpha-D-muramoyl-L-alanine + ADP + phosphate + H(+)</text>
        <dbReference type="Rhea" id="RHEA:23372"/>
        <dbReference type="ChEBI" id="CHEBI:15378"/>
        <dbReference type="ChEBI" id="CHEBI:30616"/>
        <dbReference type="ChEBI" id="CHEBI:43474"/>
        <dbReference type="ChEBI" id="CHEBI:57972"/>
        <dbReference type="ChEBI" id="CHEBI:70757"/>
        <dbReference type="ChEBI" id="CHEBI:83898"/>
        <dbReference type="ChEBI" id="CHEBI:456216"/>
        <dbReference type="EC" id="6.3.2.8"/>
    </reaction>
</comment>
<evidence type="ECO:0000256" key="12">
    <source>
        <dbReference type="ARBA" id="ARBA00023316"/>
    </source>
</evidence>
<proteinExistence type="inferred from homology"/>
<dbReference type="GO" id="GO:0005524">
    <property type="term" value="F:ATP binding"/>
    <property type="evidence" value="ECO:0007669"/>
    <property type="project" value="UniProtKB-UniRule"/>
</dbReference>
<evidence type="ECO:0000259" key="16">
    <source>
        <dbReference type="Pfam" id="PF01225"/>
    </source>
</evidence>
<keyword evidence="4 14" id="KW-0963">Cytoplasm</keyword>
<evidence type="ECO:0000259" key="18">
    <source>
        <dbReference type="Pfam" id="PF08245"/>
    </source>
</evidence>
<dbReference type="GO" id="GO:0008360">
    <property type="term" value="P:regulation of cell shape"/>
    <property type="evidence" value="ECO:0007669"/>
    <property type="project" value="UniProtKB-KW"/>
</dbReference>
<dbReference type="Pfam" id="PF01225">
    <property type="entry name" value="Mur_ligase"/>
    <property type="match status" value="1"/>
</dbReference>
<dbReference type="GO" id="GO:0008763">
    <property type="term" value="F:UDP-N-acetylmuramate-L-alanine ligase activity"/>
    <property type="evidence" value="ECO:0007669"/>
    <property type="project" value="UniProtKB-UniRule"/>
</dbReference>
<comment type="pathway">
    <text evidence="2 14">Cell wall biogenesis; peptidoglycan biosynthesis.</text>
</comment>
<dbReference type="InterPro" id="IPR000713">
    <property type="entry name" value="Mur_ligase_N"/>
</dbReference>
<keyword evidence="9 14" id="KW-0133">Cell shape</keyword>
<dbReference type="EC" id="6.3.2.8" evidence="3 14"/>
<keyword evidence="15" id="KW-0812">Transmembrane</keyword>
<dbReference type="HAMAP" id="MF_00046">
    <property type="entry name" value="MurC"/>
    <property type="match status" value="1"/>
</dbReference>
<organism evidence="19">
    <name type="scientific">candidate division WOR-3 bacterium</name>
    <dbReference type="NCBI Taxonomy" id="2052148"/>
    <lineage>
        <taxon>Bacteria</taxon>
        <taxon>Bacteria division WOR-3</taxon>
    </lineage>
</organism>
<dbReference type="GO" id="GO:0071555">
    <property type="term" value="P:cell wall organization"/>
    <property type="evidence" value="ECO:0007669"/>
    <property type="project" value="UniProtKB-KW"/>
</dbReference>
<protein>
    <recommendedName>
        <fullName evidence="3 14">UDP-N-acetylmuramate--L-alanine ligase</fullName>
        <ecNumber evidence="3 14">6.3.2.8</ecNumber>
    </recommendedName>
    <alternativeName>
        <fullName evidence="14">UDP-N-acetylmuramoyl-L-alanine synthetase</fullName>
    </alternativeName>
</protein>
<dbReference type="Gene3D" id="3.40.50.720">
    <property type="entry name" value="NAD(P)-binding Rossmann-like Domain"/>
    <property type="match status" value="1"/>
</dbReference>
<dbReference type="GO" id="GO:0009252">
    <property type="term" value="P:peptidoglycan biosynthetic process"/>
    <property type="evidence" value="ECO:0007669"/>
    <property type="project" value="UniProtKB-UniRule"/>
</dbReference>
<dbReference type="EMBL" id="DTGZ01000146">
    <property type="protein sequence ID" value="HGV98185.1"/>
    <property type="molecule type" value="Genomic_DNA"/>
</dbReference>
<dbReference type="Pfam" id="PF02875">
    <property type="entry name" value="Mur_ligase_C"/>
    <property type="match status" value="1"/>
</dbReference>
<dbReference type="SUPFAM" id="SSF53244">
    <property type="entry name" value="MurD-like peptide ligases, peptide-binding domain"/>
    <property type="match status" value="1"/>
</dbReference>
<keyword evidence="11 14" id="KW-0131">Cell cycle</keyword>
<evidence type="ECO:0000259" key="17">
    <source>
        <dbReference type="Pfam" id="PF02875"/>
    </source>
</evidence>
<feature type="domain" description="Mur ligase C-terminal" evidence="17">
    <location>
        <begin position="313"/>
        <end position="443"/>
    </location>
</feature>
<evidence type="ECO:0000256" key="4">
    <source>
        <dbReference type="ARBA" id="ARBA00022490"/>
    </source>
</evidence>
<dbReference type="GO" id="GO:0005737">
    <property type="term" value="C:cytoplasm"/>
    <property type="evidence" value="ECO:0007669"/>
    <property type="project" value="UniProtKB-SubCell"/>
</dbReference>
<evidence type="ECO:0000256" key="9">
    <source>
        <dbReference type="ARBA" id="ARBA00022960"/>
    </source>
</evidence>
<evidence type="ECO:0000256" key="7">
    <source>
        <dbReference type="ARBA" id="ARBA00022741"/>
    </source>
</evidence>
<comment type="similarity">
    <text evidence="14">Belongs to the MurCDEF family.</text>
</comment>
<dbReference type="InterPro" id="IPR036615">
    <property type="entry name" value="Mur_ligase_C_dom_sf"/>
</dbReference>
<keyword evidence="6 14" id="KW-0132">Cell division</keyword>
<dbReference type="NCBIfam" id="TIGR01082">
    <property type="entry name" value="murC"/>
    <property type="match status" value="1"/>
</dbReference>
<evidence type="ECO:0000313" key="19">
    <source>
        <dbReference type="EMBL" id="HGV98185.1"/>
    </source>
</evidence>
<keyword evidence="12 14" id="KW-0961">Cell wall biogenesis/degradation</keyword>
<dbReference type="AlphaFoldDB" id="A0A7C4THI3"/>
<comment type="function">
    <text evidence="14">Cell wall formation.</text>
</comment>
<dbReference type="Pfam" id="PF08245">
    <property type="entry name" value="Mur_ligase_M"/>
    <property type="match status" value="1"/>
</dbReference>
<feature type="domain" description="Mur ligase central" evidence="18">
    <location>
        <begin position="113"/>
        <end position="290"/>
    </location>
</feature>
<evidence type="ECO:0000256" key="10">
    <source>
        <dbReference type="ARBA" id="ARBA00022984"/>
    </source>
</evidence>
<evidence type="ECO:0000256" key="8">
    <source>
        <dbReference type="ARBA" id="ARBA00022840"/>
    </source>
</evidence>
<evidence type="ECO:0000256" key="1">
    <source>
        <dbReference type="ARBA" id="ARBA00004496"/>
    </source>
</evidence>
<evidence type="ECO:0000256" key="2">
    <source>
        <dbReference type="ARBA" id="ARBA00004752"/>
    </source>
</evidence>
<keyword evidence="5 14" id="KW-0436">Ligase</keyword>
<evidence type="ECO:0000256" key="5">
    <source>
        <dbReference type="ARBA" id="ARBA00022598"/>
    </source>
</evidence>
<reference evidence="19" key="1">
    <citation type="journal article" date="2020" name="mSystems">
        <title>Genome- and Community-Level Interaction Insights into Carbon Utilization and Element Cycling Functions of Hydrothermarchaeota in Hydrothermal Sediment.</title>
        <authorList>
            <person name="Zhou Z."/>
            <person name="Liu Y."/>
            <person name="Xu W."/>
            <person name="Pan J."/>
            <person name="Luo Z.H."/>
            <person name="Li M."/>
        </authorList>
    </citation>
    <scope>NUCLEOTIDE SEQUENCE [LARGE SCALE GENOMIC DNA]</scope>
    <source>
        <strain evidence="19">SpSt-774</strain>
    </source>
</reference>
<feature type="transmembrane region" description="Helical" evidence="15">
    <location>
        <begin position="12"/>
        <end position="31"/>
    </location>
</feature>
<evidence type="ECO:0000256" key="15">
    <source>
        <dbReference type="SAM" id="Phobius"/>
    </source>
</evidence>
<dbReference type="UniPathway" id="UPA00219"/>
<sequence>MKNFLGKTERIHFVVIGGIGMSGLALVFHNLRFKVTGSDINPSPITKQLKKARIKVSFTHKPENVLGADVVVYSTAIRDDNPEISEAKRLGIPVIHRSELLAELTRMKNSICISGTHGKTTTTSLVSEVLQKGKLSPTTVIGGIVKGKSQGKLGQGQYLVCEADESDKSFLRLHPIYTVITNIEPEHLEYYRDIEEIKENFIYFANHVPFWGCVFLGSDSPANLEIRKDLTRKVILYGLNEEAILKAQDIEYTNFGSIFKVFYSKNYVGRFEIKIPGRHNVINSLAAIGVGIELGISVKDIMRALKEFRGVKRRIEHCGSINGIEVFDDYGHHPTEIAITLQTLKEYFPTKRIIAIFQPHRYTRTYHLFDQFARSFIYASILIVTEIYPAHEIPIPGITGEALARRIEKEQEPVYFIKEFDKIVKLIKKIAQPGDVIIVQGAGNINRIIPKLLRGLKEI</sequence>
<keyword evidence="15" id="KW-0472">Membrane</keyword>
<keyword evidence="15" id="KW-1133">Transmembrane helix</keyword>
<keyword evidence="7 14" id="KW-0547">Nucleotide-binding</keyword>
<accession>A0A7C4THI3</accession>
<keyword evidence="10 14" id="KW-0573">Peptidoglycan synthesis</keyword>
<dbReference type="SUPFAM" id="SSF53623">
    <property type="entry name" value="MurD-like peptide ligases, catalytic domain"/>
    <property type="match status" value="1"/>
</dbReference>
<evidence type="ECO:0000256" key="11">
    <source>
        <dbReference type="ARBA" id="ARBA00023306"/>
    </source>
</evidence>
<dbReference type="GO" id="GO:0051301">
    <property type="term" value="P:cell division"/>
    <property type="evidence" value="ECO:0007669"/>
    <property type="project" value="UniProtKB-KW"/>
</dbReference>
<gene>
    <name evidence="14" type="primary">murC</name>
    <name evidence="19" type="ORF">ENV60_07810</name>
</gene>
<dbReference type="PANTHER" id="PTHR43445">
    <property type="entry name" value="UDP-N-ACETYLMURAMATE--L-ALANINE LIGASE-RELATED"/>
    <property type="match status" value="1"/>
</dbReference>
<comment type="subcellular location">
    <subcellularLocation>
        <location evidence="1 14">Cytoplasm</location>
    </subcellularLocation>
</comment>
<evidence type="ECO:0000256" key="14">
    <source>
        <dbReference type="HAMAP-Rule" id="MF_00046"/>
    </source>
</evidence>
<dbReference type="InterPro" id="IPR005758">
    <property type="entry name" value="UDP-N-AcMur_Ala_ligase_MurC"/>
</dbReference>
<dbReference type="InterPro" id="IPR004101">
    <property type="entry name" value="Mur_ligase_C"/>
</dbReference>
<evidence type="ECO:0000256" key="13">
    <source>
        <dbReference type="ARBA" id="ARBA00047833"/>
    </source>
</evidence>
<feature type="binding site" evidence="14">
    <location>
        <begin position="115"/>
        <end position="121"/>
    </location>
    <ligand>
        <name>ATP</name>
        <dbReference type="ChEBI" id="CHEBI:30616"/>
    </ligand>
</feature>
<dbReference type="SUPFAM" id="SSF51984">
    <property type="entry name" value="MurCD N-terminal domain"/>
    <property type="match status" value="1"/>
</dbReference>
<dbReference type="Gene3D" id="3.90.190.20">
    <property type="entry name" value="Mur ligase, C-terminal domain"/>
    <property type="match status" value="1"/>
</dbReference>
<feature type="domain" description="Mur ligase N-terminal catalytic" evidence="16">
    <location>
        <begin position="10"/>
        <end position="107"/>
    </location>
</feature>